<feature type="compositionally biased region" description="Basic and acidic residues" evidence="2">
    <location>
        <begin position="22"/>
        <end position="46"/>
    </location>
</feature>
<feature type="domain" description="Teneurin-like YD-shell" evidence="4">
    <location>
        <begin position="860"/>
        <end position="957"/>
    </location>
</feature>
<keyword evidence="6" id="KW-1185">Reference proteome</keyword>
<dbReference type="EMBL" id="CM000951">
    <property type="protein sequence ID" value="EDY59685.2"/>
    <property type="molecule type" value="Genomic_DNA"/>
</dbReference>
<dbReference type="InterPro" id="IPR045351">
    <property type="entry name" value="DUF6531"/>
</dbReference>
<proteinExistence type="predicted"/>
<dbReference type="HOGENOM" id="CLU_008771_0_0_11"/>
<dbReference type="PANTHER" id="PTHR32305">
    <property type="match status" value="1"/>
</dbReference>
<dbReference type="RefSeq" id="WP_007379363.1">
    <property type="nucleotide sequence ID" value="NZ_CM000951.1"/>
</dbReference>
<dbReference type="AlphaFoldDB" id="B5I3N0"/>
<protein>
    <submittedName>
        <fullName evidence="5">Secreted protein</fullName>
    </submittedName>
</protein>
<keyword evidence="1" id="KW-0677">Repeat</keyword>
<dbReference type="eggNOG" id="COG3209">
    <property type="taxonomic scope" value="Bacteria"/>
</dbReference>
<feature type="domain" description="Teneurin-like YD-shell" evidence="4">
    <location>
        <begin position="491"/>
        <end position="651"/>
    </location>
</feature>
<evidence type="ECO:0000313" key="6">
    <source>
        <dbReference type="Proteomes" id="UP000002785"/>
    </source>
</evidence>
<dbReference type="PANTHER" id="PTHR32305:SF15">
    <property type="entry name" value="PROTEIN RHSA-RELATED"/>
    <property type="match status" value="1"/>
</dbReference>
<dbReference type="NCBIfam" id="TIGR03696">
    <property type="entry name" value="Rhs_assc_core"/>
    <property type="match status" value="1"/>
</dbReference>
<gene>
    <name evidence="5" type="ORF">SSEG_06275</name>
</gene>
<dbReference type="InterPro" id="IPR022385">
    <property type="entry name" value="Rhs_assc_core"/>
</dbReference>
<dbReference type="InterPro" id="IPR006530">
    <property type="entry name" value="YD"/>
</dbReference>
<dbReference type="InterPro" id="IPR050708">
    <property type="entry name" value="T6SS_VgrG/RHS"/>
</dbReference>
<evidence type="ECO:0000313" key="5">
    <source>
        <dbReference type="EMBL" id="EDY59685.2"/>
    </source>
</evidence>
<dbReference type="Proteomes" id="UP000002785">
    <property type="component" value="Chromosome"/>
</dbReference>
<reference evidence="5" key="1">
    <citation type="submission" date="2009-10" db="EMBL/GenBank/DDBJ databases">
        <title>The genome sequence of Streptomyces sviceus strain ATCC 29083.</title>
        <authorList>
            <consortium name="The Broad Institute Genome Sequencing Platform"/>
            <consortium name="Broad Institute Microbial Sequencing Center"/>
            <person name="Fischbach M."/>
            <person name="Godfrey P."/>
            <person name="Ward D."/>
            <person name="Young S."/>
            <person name="Zeng Q."/>
            <person name="Koehrsen M."/>
            <person name="Alvarado L."/>
            <person name="Berlin A.M."/>
            <person name="Bochicchio J."/>
            <person name="Borenstein D."/>
            <person name="Chapman S.B."/>
            <person name="Chen Z."/>
            <person name="Engels R."/>
            <person name="Freedman E."/>
            <person name="Gellesch M."/>
            <person name="Goldberg J."/>
            <person name="Griggs A."/>
            <person name="Gujja S."/>
            <person name="Heilman E.R."/>
            <person name="Heiman D.I."/>
            <person name="Hepburn T.A."/>
            <person name="Howarth C."/>
            <person name="Jen D."/>
            <person name="Larson L."/>
            <person name="Lewis B."/>
            <person name="Mehta T."/>
            <person name="Park D."/>
            <person name="Pearson M."/>
            <person name="Richards J."/>
            <person name="Roberts A."/>
            <person name="Saif S."/>
            <person name="Shea T.D."/>
            <person name="Shenoy N."/>
            <person name="Sisk P."/>
            <person name="Stolte C."/>
            <person name="Sykes S.N."/>
            <person name="Thomson T."/>
            <person name="Walk T."/>
            <person name="White J."/>
            <person name="Yandava C."/>
            <person name="Straight P."/>
            <person name="Clardy J."/>
            <person name="Hung D."/>
            <person name="Kolter R."/>
            <person name="Mekalanos J."/>
            <person name="Walker S."/>
            <person name="Walsh C.T."/>
            <person name="Wieland-Brown L.C."/>
            <person name="Haas B."/>
            <person name="Nusbaum C."/>
            <person name="Birren B."/>
        </authorList>
    </citation>
    <scope>NUCLEOTIDE SEQUENCE [LARGE SCALE GENOMIC DNA]</scope>
    <source>
        <strain evidence="5">ATCC 29083</strain>
    </source>
</reference>
<feature type="domain" description="DUF6531" evidence="3">
    <location>
        <begin position="79"/>
        <end position="150"/>
    </location>
</feature>
<feature type="domain" description="Teneurin-like YD-shell" evidence="4">
    <location>
        <begin position="238"/>
        <end position="330"/>
    </location>
</feature>
<evidence type="ECO:0000259" key="3">
    <source>
        <dbReference type="Pfam" id="PF20148"/>
    </source>
</evidence>
<name>B5I3N0_STRX2</name>
<feature type="region of interest" description="Disordered" evidence="2">
    <location>
        <begin position="427"/>
        <end position="465"/>
    </location>
</feature>
<dbReference type="Gene3D" id="2.180.10.10">
    <property type="entry name" value="RHS repeat-associated core"/>
    <property type="match status" value="2"/>
</dbReference>
<evidence type="ECO:0000259" key="4">
    <source>
        <dbReference type="Pfam" id="PF25023"/>
    </source>
</evidence>
<feature type="region of interest" description="Disordered" evidence="2">
    <location>
        <begin position="1"/>
        <end position="53"/>
    </location>
</feature>
<dbReference type="Pfam" id="PF20148">
    <property type="entry name" value="DUF6531"/>
    <property type="match status" value="1"/>
</dbReference>
<feature type="compositionally biased region" description="Low complexity" evidence="2">
    <location>
        <begin position="447"/>
        <end position="457"/>
    </location>
</feature>
<sequence length="1068" mass="113767">MPAVRAGVTRPPHSVPSAAPDSGERAWQQREERRLRGQEPAPERSDALQPQRYVPEGQGAVPWHQISDFRITDALVGRIDHSTGNFMLAATDFDIAGVGQSLQLTRTYNSLDAPYGEVDAQWWLGYERRLDLSFTDQVVHYDNTGATVEYGRNADGTFATPGGYSKDLRKNADGTYTLTDRSSGLADTYAADGSLTKVSDRNNGAVTVAAHQDSSGAPAGFRLTETRSGRWIDLTRSTSTTWQAKDNSGRTARYEVDAASGRLVRTVDTAGKATAFSYDTDGRLVKLTTSESRSAVLTYDAQDRVTSLRRYSETGGGPGPTYKYSYTGATHHDAGVTTVTDPLGDTSEYHHTADGEVTKTVDGLKHERSKTYKDHLVQTATDAMGTGNGGPGGNITTYGWDTRNNPTSAKLPTGATATGSWQTIAGADVPSSANGPDGEKTEFSYDTAGNTKTVTTTGTGGGTRSFTHNEATPTCGGFQGQTCSATDANGKKTSFRYDGQGNLITATPPAPQSPAGYTYDALGRTRTATDGRGVKTVYTYDDRDRVTKVTSPQSTVTYVYDDDGNLTTRTDPTGIQTYRFDALSRETIRTLQDGSQTVLAYTADGNVDTYTDPGGVTDYEWDAANRLTSLTGPTGKKTTYEYDNNDARTKTTYPGNTVQSVTLDGSGRPNNIKNIAPSGRITSDLSYTYAYTAGTETLDGIKIRSLTDNLSRTRTTYQYDSAGRASLAEEIEPSGRKTSWQYCHDPAGNLLSQGSVPGCPGSTVYTYNDASQLVARNGITTNWSYDSAGNETAGAPTTAATRTAEQYTDFSQLKSLTVGDTTYSAQYASTDSSERTRMGSTVFHNGPLGLSGQTTAGKDTEFIREPGGTLNSLTTGGKNYYYLTDALGSVTGLVDESGKQVNTYRYTPTGISRSGTTESVPQPYRFTGGYQDPTGLYHFGARYYDPQISRFTQPDPSGQEKNPYLYAEGDPLNRIDPSGTYWLVETASKLLDLKTVAEGGLAFQEGNGRKLWGVVAGAAVGAAAEASCTALAGAAGIATGGAGFFAAAGCLALGEVLGNHTEDSIAGG</sequence>
<dbReference type="NCBIfam" id="TIGR01643">
    <property type="entry name" value="YD_repeat_2x"/>
    <property type="match status" value="7"/>
</dbReference>
<evidence type="ECO:0000256" key="2">
    <source>
        <dbReference type="SAM" id="MobiDB-lite"/>
    </source>
</evidence>
<dbReference type="InterPro" id="IPR056823">
    <property type="entry name" value="TEN-like_YD-shell"/>
</dbReference>
<accession>B5I3N0</accession>
<evidence type="ECO:0000256" key="1">
    <source>
        <dbReference type="ARBA" id="ARBA00022737"/>
    </source>
</evidence>
<dbReference type="Pfam" id="PF25023">
    <property type="entry name" value="TEN_YD-shell"/>
    <property type="match status" value="3"/>
</dbReference>
<organism evidence="5 6">
    <name type="scientific">Streptomyces sviceus (strain ATCC 29083 / DSM 924 / JCM 4929 / NBRC 13980 / NCIMB 11184 / NRRL 5439 / UC 5370)</name>
    <dbReference type="NCBI Taxonomy" id="463191"/>
    <lineage>
        <taxon>Bacteria</taxon>
        <taxon>Bacillati</taxon>
        <taxon>Actinomycetota</taxon>
        <taxon>Actinomycetes</taxon>
        <taxon>Kitasatosporales</taxon>
        <taxon>Streptomycetaceae</taxon>
        <taxon>Streptomyces</taxon>
    </lineage>
</organism>